<evidence type="ECO:0000256" key="1">
    <source>
        <dbReference type="ARBA" id="ARBA00004328"/>
    </source>
</evidence>
<dbReference type="EMBL" id="MK719730">
    <property type="protein sequence ID" value="QCQ61963.1"/>
    <property type="molecule type" value="Genomic_DNA"/>
</dbReference>
<name>A0A4P8N4Y5_9CAUD</name>
<evidence type="ECO:0000313" key="4">
    <source>
        <dbReference type="Proteomes" id="UP000304203"/>
    </source>
</evidence>
<comment type="subcellular location">
    <subcellularLocation>
        <location evidence="1">Virion</location>
    </subcellularLocation>
</comment>
<dbReference type="InterPro" id="IPR011050">
    <property type="entry name" value="Pectin_lyase_fold/virulence"/>
</dbReference>
<evidence type="ECO:0000313" key="3">
    <source>
        <dbReference type="EMBL" id="QCQ61963.1"/>
    </source>
</evidence>
<dbReference type="SUPFAM" id="SSF51126">
    <property type="entry name" value="Pectin lyase-like"/>
    <property type="match status" value="1"/>
</dbReference>
<dbReference type="GO" id="GO:0044423">
    <property type="term" value="C:virion component"/>
    <property type="evidence" value="ECO:0007669"/>
    <property type="project" value="UniProtKB-KW"/>
</dbReference>
<gene>
    <name evidence="3" type="ORF">Barba19A_gp123</name>
</gene>
<organism evidence="3 4">
    <name type="scientific">Rheinheimera phage vB_RspM_Barba19A</name>
    <dbReference type="NCBI Taxonomy" id="2565658"/>
    <lineage>
        <taxon>Viruses</taxon>
        <taxon>Duplodnaviria</taxon>
        <taxon>Heunggongvirae</taxon>
        <taxon>Uroviricota</taxon>
        <taxon>Caudoviricetes</taxon>
        <taxon>Barbavirus</taxon>
        <taxon>Barbavirus barba19A</taxon>
    </lineage>
</organism>
<keyword evidence="4" id="KW-1185">Reference proteome</keyword>
<accession>A0A4P8N4Y5</accession>
<reference evidence="3 4" key="1">
    <citation type="submission" date="2019-03" db="EMBL/GenBank/DDBJ databases">
        <title>Genomic and seasonal variations among aquatic phages infecting the Baltic Sea Gammaproteobacteria Rheinheimera sp. bal341.</title>
        <authorList>
            <person name="Nilsson E."/>
            <person name="Li K."/>
            <person name="Fridlund J."/>
            <person name="Sulcius S."/>
            <person name="Bunse C."/>
            <person name="Karlsson C.M.G."/>
            <person name="Lindh M."/>
            <person name="Lundin D."/>
            <person name="Pinhassi J."/>
            <person name="Holmfeldt K."/>
        </authorList>
    </citation>
    <scope>NUCLEOTIDE SEQUENCE [LARGE SCALE GENOMIC DNA]</scope>
</reference>
<dbReference type="GO" id="GO:0051701">
    <property type="term" value="P:biological process involved in interaction with host"/>
    <property type="evidence" value="ECO:0007669"/>
    <property type="project" value="UniProtKB-ARBA"/>
</dbReference>
<protein>
    <submittedName>
        <fullName evidence="3">Uncharacterized protein</fullName>
    </submittedName>
</protein>
<dbReference type="GO" id="GO:0019058">
    <property type="term" value="P:viral life cycle"/>
    <property type="evidence" value="ECO:0007669"/>
    <property type="project" value="UniProtKB-ARBA"/>
</dbReference>
<dbReference type="Proteomes" id="UP000304203">
    <property type="component" value="Segment"/>
</dbReference>
<keyword evidence="2" id="KW-0946">Virion</keyword>
<sequence>MAFQPTLRLTKGEELTFQEMDDNFKGLADAIGSSGAVFVTLEEFDANAGTGGNDTAAFLAARVDAATNSKTLLLLNKTYLIDPIDSNTPYVGSNYTIKGSGLSVLKNRTGGQAIGSVSVLPLTGSNIKLENFTVDGNISADPVDWATGYNAFTGARGVVLQDVDGFTIDRVEGRNVVFAGIAGYRVKNGIVALCKTNRTRGNFGDGFYFVGENILFMESKAYDHTRIGFVLETNAGLPTLTGQALFNNCHSEYGHDASALYGGAEGNYGFWYENFKHVTTINCTAKNQGRAIGGGFKSVPSIPTSAEPSMTEILYCNNTYINCVAEDCRYGFDMNSIDQEYRNLVKIQNCSALGVGIGLYVGQRPDYQSQNVVDVENFHVYLDEYNSAVRGIMQLGGHLTVDGLYVSFNDTFNQVEWDNELNGYSAIGAFSTSSGDSCKINNAHVFLNDDTEIPVNIKFRSAQTRENLALEVSNTWVKNVAMNCKSIRYYRCTIDGIGTEEGNDFLEYEDCTVLSSRPESRPVAAYQLQVKPVTFRNCDFTFADSSNYLYAFISTGRVSKEPAFLFDGCTFEKDYLDGSYAVRLNAETTLKNDNNDVFNYEFNNCKFVNTGAATANPIIFTDGSDVDHFTALGSGNFKSDTLSVNGNATLVPHFNPVVFGKAKPDDIAITASRNIISNDFNRSLVNSTASAYVATLTATANTTAPIGTEITLIKLGTGDISFTPTAPTTINGTTTFAVTTQYSSRTIRKVSATAWVTV</sequence>
<proteinExistence type="predicted"/>
<evidence type="ECO:0000256" key="2">
    <source>
        <dbReference type="ARBA" id="ARBA00022844"/>
    </source>
</evidence>